<proteinExistence type="inferred from homology"/>
<comment type="caution">
    <text evidence="4">The sequence shown here is derived from an EMBL/GenBank/DDBJ whole genome shotgun (WGS) entry which is preliminary data.</text>
</comment>
<organism evidence="4 5">
    <name type="scientific">Diplodia seriata</name>
    <dbReference type="NCBI Taxonomy" id="420778"/>
    <lineage>
        <taxon>Eukaryota</taxon>
        <taxon>Fungi</taxon>
        <taxon>Dikarya</taxon>
        <taxon>Ascomycota</taxon>
        <taxon>Pezizomycotina</taxon>
        <taxon>Dothideomycetes</taxon>
        <taxon>Dothideomycetes incertae sedis</taxon>
        <taxon>Botryosphaeriales</taxon>
        <taxon>Botryosphaeriaceae</taxon>
        <taxon>Diplodia</taxon>
    </lineage>
</organism>
<dbReference type="InterPro" id="IPR036291">
    <property type="entry name" value="NAD(P)-bd_dom_sf"/>
</dbReference>
<dbReference type="Gene3D" id="3.40.50.720">
    <property type="entry name" value="NAD(P)-binding Rossmann-like Domain"/>
    <property type="match status" value="1"/>
</dbReference>
<evidence type="ECO:0000256" key="1">
    <source>
        <dbReference type="ARBA" id="ARBA00023002"/>
    </source>
</evidence>
<dbReference type="PANTHER" id="PTHR10366">
    <property type="entry name" value="NAD DEPENDENT EPIMERASE/DEHYDRATASE"/>
    <property type="match status" value="1"/>
</dbReference>
<protein>
    <submittedName>
        <fullName evidence="4">Aldehyde reductase 2</fullName>
    </submittedName>
</protein>
<keyword evidence="1" id="KW-0560">Oxidoreductase</keyword>
<evidence type="ECO:0000259" key="3">
    <source>
        <dbReference type="Pfam" id="PF01370"/>
    </source>
</evidence>
<dbReference type="PANTHER" id="PTHR10366:SF562">
    <property type="entry name" value="ALDEHYDE REDUCTASE II (AFU_ORTHOLOGUE AFUA_1G11360)"/>
    <property type="match status" value="1"/>
</dbReference>
<feature type="domain" description="NAD-dependent epimerase/dehydratase" evidence="3">
    <location>
        <begin position="15"/>
        <end position="270"/>
    </location>
</feature>
<dbReference type="AlphaFoldDB" id="A0A1S8BMJ3"/>
<dbReference type="SUPFAM" id="SSF51735">
    <property type="entry name" value="NAD(P)-binding Rossmann-fold domains"/>
    <property type="match status" value="1"/>
</dbReference>
<dbReference type="Pfam" id="PF01370">
    <property type="entry name" value="Epimerase"/>
    <property type="match status" value="1"/>
</dbReference>
<dbReference type="InterPro" id="IPR050425">
    <property type="entry name" value="NAD(P)_dehydrat-like"/>
</dbReference>
<evidence type="ECO:0000256" key="2">
    <source>
        <dbReference type="ARBA" id="ARBA00023445"/>
    </source>
</evidence>
<dbReference type="EMBL" id="MSZU01000074">
    <property type="protein sequence ID" value="OMP88717.1"/>
    <property type="molecule type" value="Genomic_DNA"/>
</dbReference>
<dbReference type="GO" id="GO:0016616">
    <property type="term" value="F:oxidoreductase activity, acting on the CH-OH group of donors, NAD or NADP as acceptor"/>
    <property type="evidence" value="ECO:0007669"/>
    <property type="project" value="TreeGrafter"/>
</dbReference>
<accession>A0A1S8BMJ3</accession>
<comment type="similarity">
    <text evidence="2">Belongs to the NAD(P)-dependent epimerase/dehydratase family. Dihydroflavonol-4-reductase subfamily.</text>
</comment>
<evidence type="ECO:0000313" key="5">
    <source>
        <dbReference type="Proteomes" id="UP000190776"/>
    </source>
</evidence>
<name>A0A1S8BMJ3_9PEZI</name>
<gene>
    <name evidence="4" type="ORF">BK809_0005438</name>
</gene>
<dbReference type="OrthoDB" id="2735536at2759"/>
<sequence length="346" mass="37440">MTIIQDPAIPKGSTVLVTGVNGYIGSHVADQFLQLGFRVRGTVRDTKRGAWVAELFDKAYGAGQFELIAVPDITSEGAFLSAVKGVSAVIHVASNVTLDPDPAKVFPTAVDGALSALKAANSERTVKRFVLTSSSFAASMSNTEKEEVVTKDSWNEKSSRTLEVDPPYPPEQGIQVYAASKVLSEKAVWNFCNEDGTKRPDLVVNAVLPSANFGKILDVAHQGSASTASFIEDLWNGTNVERIAHIPPHYFIDVQDAARLHVAAALHPSVAGERVFGHAEPYNYDAILNILRKQNPGKSFVANFQSERDLTVVEPRARAEQLLQELGRPGFTSLEESVRATCEGLH</sequence>
<evidence type="ECO:0000313" key="4">
    <source>
        <dbReference type="EMBL" id="OMP88717.1"/>
    </source>
</evidence>
<reference evidence="4 5" key="1">
    <citation type="submission" date="2017-01" db="EMBL/GenBank/DDBJ databases">
        <title>Draft genome sequence of Diplodia seriata F98.1, a fungal species involved in grapevine trunk diseases.</title>
        <authorList>
            <person name="Robert-Siegwald G."/>
            <person name="Vallet J."/>
            <person name="Abou-Mansour E."/>
            <person name="Xu J."/>
            <person name="Rey P."/>
            <person name="Bertsch C."/>
            <person name="Rego C."/>
            <person name="Larignon P."/>
            <person name="Fontaine F."/>
            <person name="Lebrun M.-H."/>
        </authorList>
    </citation>
    <scope>NUCLEOTIDE SEQUENCE [LARGE SCALE GENOMIC DNA]</scope>
    <source>
        <strain evidence="4 5">F98.1</strain>
    </source>
</reference>
<dbReference type="STRING" id="420778.A0A1S8BMJ3"/>
<dbReference type="InterPro" id="IPR001509">
    <property type="entry name" value="Epimerase_deHydtase"/>
</dbReference>
<dbReference type="Proteomes" id="UP000190776">
    <property type="component" value="Unassembled WGS sequence"/>
</dbReference>